<feature type="transmembrane region" description="Helical" evidence="8">
    <location>
        <begin position="303"/>
        <end position="328"/>
    </location>
</feature>
<dbReference type="PANTHER" id="PTHR22950">
    <property type="entry name" value="AMINO ACID TRANSPORTER"/>
    <property type="match status" value="1"/>
</dbReference>
<accession>A0A0V0QQX8</accession>
<gene>
    <name evidence="10" type="ORF">PPERSA_04388</name>
</gene>
<dbReference type="AlphaFoldDB" id="A0A0V0QQX8"/>
<dbReference type="InterPro" id="IPR013057">
    <property type="entry name" value="AA_transpt_TM"/>
</dbReference>
<organism evidence="10 11">
    <name type="scientific">Pseudocohnilembus persalinus</name>
    <name type="common">Ciliate</name>
    <dbReference type="NCBI Taxonomy" id="266149"/>
    <lineage>
        <taxon>Eukaryota</taxon>
        <taxon>Sar</taxon>
        <taxon>Alveolata</taxon>
        <taxon>Ciliophora</taxon>
        <taxon>Intramacronucleata</taxon>
        <taxon>Oligohymenophorea</taxon>
        <taxon>Scuticociliatia</taxon>
        <taxon>Philasterida</taxon>
        <taxon>Pseudocohnilembidae</taxon>
        <taxon>Pseudocohnilembus</taxon>
    </lineage>
</organism>
<dbReference type="OMA" id="DITGIPN"/>
<sequence length="331" mass="37286">MNRLQLVKLDSSKSSIFSYESKFDSSIQSIQEETPNTNSKSNKLEAAFNIINSNLGASVLAIPFGMKYCGLGYGILLLALTSLIMIYGVKKLIKVSNLIDKSDLYYADLVDIVFGKNYVSAAAAGMLLLSMFYILYYDQKKLASTQHYASFTDTQTQSVGIKYFDITGIPNFLEIVLLNIPYDSVASFLAKISFAFGLLLGYPVQAFPIYTVVEKWLLKKKLQKNHNSSQFMTQQQVDNKEQLKIYFCRIMVMFSVFLVSYLVPQFVGLLNFIGSISGILVQFIIPIFIYHRIFDEIPLKVKILDYSIIIISLVALIICGYFSAINLIKSS</sequence>
<evidence type="ECO:0000256" key="5">
    <source>
        <dbReference type="ARBA" id="ARBA00022970"/>
    </source>
</evidence>
<feature type="domain" description="Amino acid transporter transmembrane" evidence="9">
    <location>
        <begin position="41"/>
        <end position="128"/>
    </location>
</feature>
<dbReference type="PANTHER" id="PTHR22950:SF458">
    <property type="entry name" value="SODIUM-COUPLED NEUTRAL AMINO ACID TRANSPORTER 11-RELATED"/>
    <property type="match status" value="1"/>
</dbReference>
<feature type="transmembrane region" description="Helical" evidence="8">
    <location>
        <begin position="269"/>
        <end position="291"/>
    </location>
</feature>
<comment type="caution">
    <text evidence="10">The sequence shown here is derived from an EMBL/GenBank/DDBJ whole genome shotgun (WGS) entry which is preliminary data.</text>
</comment>
<evidence type="ECO:0000256" key="6">
    <source>
        <dbReference type="ARBA" id="ARBA00022989"/>
    </source>
</evidence>
<evidence type="ECO:0000256" key="7">
    <source>
        <dbReference type="ARBA" id="ARBA00023136"/>
    </source>
</evidence>
<evidence type="ECO:0000256" key="1">
    <source>
        <dbReference type="ARBA" id="ARBA00004141"/>
    </source>
</evidence>
<reference evidence="10 11" key="1">
    <citation type="journal article" date="2015" name="Sci. Rep.">
        <title>Genome of the facultative scuticociliatosis pathogen Pseudocohnilembus persalinus provides insight into its virulence through horizontal gene transfer.</title>
        <authorList>
            <person name="Xiong J."/>
            <person name="Wang G."/>
            <person name="Cheng J."/>
            <person name="Tian M."/>
            <person name="Pan X."/>
            <person name="Warren A."/>
            <person name="Jiang C."/>
            <person name="Yuan D."/>
            <person name="Miao W."/>
        </authorList>
    </citation>
    <scope>NUCLEOTIDE SEQUENCE [LARGE SCALE GENOMIC DNA]</scope>
    <source>
        <strain evidence="10">36N120E</strain>
    </source>
</reference>
<evidence type="ECO:0000313" key="10">
    <source>
        <dbReference type="EMBL" id="KRX04573.1"/>
    </source>
</evidence>
<proteinExistence type="inferred from homology"/>
<keyword evidence="3" id="KW-0813">Transport</keyword>
<keyword evidence="6 8" id="KW-1133">Transmembrane helix</keyword>
<dbReference type="GO" id="GO:0016020">
    <property type="term" value="C:membrane"/>
    <property type="evidence" value="ECO:0007669"/>
    <property type="project" value="UniProtKB-SubCell"/>
</dbReference>
<evidence type="ECO:0000259" key="9">
    <source>
        <dbReference type="Pfam" id="PF01490"/>
    </source>
</evidence>
<evidence type="ECO:0000313" key="11">
    <source>
        <dbReference type="Proteomes" id="UP000054937"/>
    </source>
</evidence>
<keyword evidence="4 8" id="KW-0812">Transmembrane</keyword>
<dbReference type="GO" id="GO:0015179">
    <property type="term" value="F:L-amino acid transmembrane transporter activity"/>
    <property type="evidence" value="ECO:0007669"/>
    <property type="project" value="TreeGrafter"/>
</dbReference>
<feature type="transmembrane region" description="Helical" evidence="8">
    <location>
        <begin position="192"/>
        <end position="213"/>
    </location>
</feature>
<comment type="subcellular location">
    <subcellularLocation>
        <location evidence="1">Membrane</location>
        <topology evidence="1">Multi-pass membrane protein</topology>
    </subcellularLocation>
</comment>
<dbReference type="Pfam" id="PF01490">
    <property type="entry name" value="Aa_trans"/>
    <property type="match status" value="2"/>
</dbReference>
<dbReference type="Proteomes" id="UP000054937">
    <property type="component" value="Unassembled WGS sequence"/>
</dbReference>
<keyword evidence="7 8" id="KW-0472">Membrane</keyword>
<dbReference type="OrthoDB" id="296408at2759"/>
<dbReference type="EMBL" id="LDAU01000114">
    <property type="protein sequence ID" value="KRX04573.1"/>
    <property type="molecule type" value="Genomic_DNA"/>
</dbReference>
<evidence type="ECO:0000256" key="3">
    <source>
        <dbReference type="ARBA" id="ARBA00022448"/>
    </source>
</evidence>
<evidence type="ECO:0000256" key="4">
    <source>
        <dbReference type="ARBA" id="ARBA00022692"/>
    </source>
</evidence>
<feature type="transmembrane region" description="Helical" evidence="8">
    <location>
        <begin position="246"/>
        <end position="263"/>
    </location>
</feature>
<evidence type="ECO:0000256" key="8">
    <source>
        <dbReference type="SAM" id="Phobius"/>
    </source>
</evidence>
<keyword evidence="5" id="KW-0029">Amino-acid transport</keyword>
<feature type="domain" description="Amino acid transporter transmembrane" evidence="9">
    <location>
        <begin position="174"/>
        <end position="323"/>
    </location>
</feature>
<feature type="transmembrane region" description="Helical" evidence="8">
    <location>
        <begin position="118"/>
        <end position="136"/>
    </location>
</feature>
<comment type="similarity">
    <text evidence="2">Belongs to the amino acid/polyamine transporter 2 family.</text>
</comment>
<keyword evidence="11" id="KW-1185">Reference proteome</keyword>
<dbReference type="InParanoid" id="A0A0V0QQX8"/>
<name>A0A0V0QQX8_PSEPJ</name>
<evidence type="ECO:0000256" key="2">
    <source>
        <dbReference type="ARBA" id="ARBA00008066"/>
    </source>
</evidence>
<feature type="transmembrane region" description="Helical" evidence="8">
    <location>
        <begin position="71"/>
        <end position="89"/>
    </location>
</feature>
<protein>
    <recommendedName>
        <fullName evidence="9">Amino acid transporter transmembrane domain-containing protein</fullName>
    </recommendedName>
</protein>